<name>A0A8S1L8A8_9CILI</name>
<dbReference type="EMBL" id="CAJJDN010000018">
    <property type="protein sequence ID" value="CAD8064008.1"/>
    <property type="molecule type" value="Genomic_DNA"/>
</dbReference>
<keyword evidence="9" id="KW-1185">Reference proteome</keyword>
<organism evidence="8 9">
    <name type="scientific">Paramecium sonneborni</name>
    <dbReference type="NCBI Taxonomy" id="65129"/>
    <lineage>
        <taxon>Eukaryota</taxon>
        <taxon>Sar</taxon>
        <taxon>Alveolata</taxon>
        <taxon>Ciliophora</taxon>
        <taxon>Intramacronucleata</taxon>
        <taxon>Oligohymenophorea</taxon>
        <taxon>Peniculida</taxon>
        <taxon>Parameciidae</taxon>
        <taxon>Paramecium</taxon>
    </lineage>
</organism>
<sequence>MEDDFQFQIISGDSEGEFKIKNNKNSKLKIQIEKQVNFSQLCEIKQNAKIIQDEFELDIIYQENKKNDSINNNKDLKQTDILNLNQICNIKQIDQTQKTNHTNQSQLNFLNLNNSQLEKYNEFSDIKLFSSIESKKLSSEKLNQQKSFKKNNIKQAYQIDNDNTDEADSEDIQAQKSEEYTSIKKNNKDQKEAENVIEMEQKQEWLIKNRIKRHENQGETSYNESFDILEIVDNGQKSEVNLFEQGQFKRSDNGIKNTQEQKQFQFKKELFKQDLERLQSQSNANQNEKKQEIKDPYLIKKQIQNNKIQEISNPQLLPQNFEVKKIFEKRFEPQKDNWDFSKYVITSTDNKIDSVKSSFELQPIDQVYQTVNDSNQKIINSYFSSNNQQNFTQSILQKQQIDPQIKQQNLMIKQQQEKQGFIQRFGDDSIKNNQDIGKSLKQIGKDFQINQKKPNHQEIKQSHREIELLQQQKQQRFPEGIKKSLNLFDLKQQQPLYMTSREKERKKFEMQVQILDNPLVKQQGQRETEELLNEDKHEFRSIKIEKKKTTESLRLSKFKMILDNNMGESFQVGKPIFEFNRLLKYLFLKNYDIPDIADQEQKVIPNKFQSSEEYCRIFEYLFLNEATAQIKQDLIEFLKKIEKTTKYRKVQIKIDESDNESEGAIFIMRGPQTNLQKDPQGANNKYLKVQDEKDENQSEDQKLYYDSIKDGVCDLTTLKNFIVIISSKINIKLRQINQLHEDKMIFFGILIDPQKAQYLQQIRIQTFINKQSLNVNQWHNVFLFPFSKITTLIREYQMITRLNYKTPLAKLIYNPTSEQQLIGQNVEGGWTVQFKNQIQNKELLYPFLQTVYQKYNESQANSIRDIILKEKGICLLQGPPGTGKTHTLIGLLSGVYEYMKLMNKFPRKKILICAPSNAAIDEIILRILQKEGLFDSKGNPRQANIIRIGLLDEENIHSDIIKKVSLEDLAQHKLFSTQKLNAQQDQKTTADLRIELCQIQNHIKKLEKKLNQHGISSEDRRIIKDQINQFNDLRKMKQEYLDKTRENKKMYKEYYNQFCEKLLNDAEIICSTLSSSGSDKLSKYLDQIDLLIVDEAAQCTEPSNIIPLRLGIEKMILIGDPKQLPATTFSPVSNQTLYNRSLFERILDNNFEPYFLDIQYRMHSEIRMFPSEYFYGNKLKDHQSTNSRYLPTNFFQNRLLFLDILDGQEKKDGTSNINEQEAFVIVQFIKSIKEEFPSQTIGVICAYKSQVRYIKTLLKKSLIDEIFLDQKTISINTVDSFQGQEKDIILFSCVRSSQSGGIGFLNDGRRMNVALTRAKNALFIFGNAITLSKSELWKSMLKNMVQRQLYRNIDSTKFSFELLLKDQWNFENKQTSQKLISYLKQSNQENQEKSTYNISDFQIEIAQNQKFENIQNHEIIQQQYKIKKNNNKESVSKFKIIINNKEKDRSTSEYEISKKFIKNQQSHILQSQSIKNNQDNSKIINNQQQVQMEIKAEQKRKNQSDTQLQNKEHQLYEDFDLIRCLREEGLF</sequence>
<feature type="coiled-coil region" evidence="5">
    <location>
        <begin position="1023"/>
        <end position="1053"/>
    </location>
</feature>
<dbReference type="FunFam" id="3.40.50.300:FF:000326">
    <property type="entry name" value="P-loop containing nucleoside triphosphate hydrolase"/>
    <property type="match status" value="1"/>
</dbReference>
<dbReference type="Pfam" id="PF13087">
    <property type="entry name" value="AAA_12"/>
    <property type="match status" value="1"/>
</dbReference>
<dbReference type="GO" id="GO:0005694">
    <property type="term" value="C:chromosome"/>
    <property type="evidence" value="ECO:0007669"/>
    <property type="project" value="UniProtKB-ARBA"/>
</dbReference>
<dbReference type="InterPro" id="IPR045055">
    <property type="entry name" value="DNA2/NAM7-like"/>
</dbReference>
<keyword evidence="3" id="KW-0347">Helicase</keyword>
<evidence type="ECO:0000256" key="1">
    <source>
        <dbReference type="ARBA" id="ARBA00022741"/>
    </source>
</evidence>
<accession>A0A8S1L8A8</accession>
<evidence type="ECO:0000259" key="7">
    <source>
        <dbReference type="Pfam" id="PF13087"/>
    </source>
</evidence>
<dbReference type="OrthoDB" id="295614at2759"/>
<keyword evidence="4" id="KW-0067">ATP-binding</keyword>
<dbReference type="CDD" id="cd18808">
    <property type="entry name" value="SF1_C_Upf1"/>
    <property type="match status" value="1"/>
</dbReference>
<comment type="caution">
    <text evidence="8">The sequence shown here is derived from an EMBL/GenBank/DDBJ whole genome shotgun (WGS) entry which is preliminary data.</text>
</comment>
<reference evidence="8" key="1">
    <citation type="submission" date="2021-01" db="EMBL/GenBank/DDBJ databases">
        <authorList>
            <consortium name="Genoscope - CEA"/>
            <person name="William W."/>
        </authorList>
    </citation>
    <scope>NUCLEOTIDE SEQUENCE</scope>
</reference>
<dbReference type="GO" id="GO:0016787">
    <property type="term" value="F:hydrolase activity"/>
    <property type="evidence" value="ECO:0007669"/>
    <property type="project" value="UniProtKB-KW"/>
</dbReference>
<evidence type="ECO:0000259" key="6">
    <source>
        <dbReference type="Pfam" id="PF13086"/>
    </source>
</evidence>
<proteinExistence type="predicted"/>
<evidence type="ECO:0000256" key="4">
    <source>
        <dbReference type="ARBA" id="ARBA00022840"/>
    </source>
</evidence>
<keyword evidence="2" id="KW-0378">Hydrolase</keyword>
<evidence type="ECO:0000313" key="8">
    <source>
        <dbReference type="EMBL" id="CAD8064008.1"/>
    </source>
</evidence>
<dbReference type="GO" id="GO:0005524">
    <property type="term" value="F:ATP binding"/>
    <property type="evidence" value="ECO:0007669"/>
    <property type="project" value="UniProtKB-KW"/>
</dbReference>
<feature type="domain" description="DNA2/NAM7 helicase helicase" evidence="6">
    <location>
        <begin position="854"/>
        <end position="1130"/>
    </location>
</feature>
<evidence type="ECO:0000256" key="2">
    <source>
        <dbReference type="ARBA" id="ARBA00022801"/>
    </source>
</evidence>
<dbReference type="PANTHER" id="PTHR10887:SF495">
    <property type="entry name" value="HELICASE SENATAXIN ISOFORM X1-RELATED"/>
    <property type="match status" value="1"/>
</dbReference>
<evidence type="ECO:0000256" key="3">
    <source>
        <dbReference type="ARBA" id="ARBA00022806"/>
    </source>
</evidence>
<evidence type="ECO:0000313" key="9">
    <source>
        <dbReference type="Proteomes" id="UP000692954"/>
    </source>
</evidence>
<dbReference type="InterPro" id="IPR041679">
    <property type="entry name" value="DNA2/NAM7-like_C"/>
</dbReference>
<dbReference type="PANTHER" id="PTHR10887">
    <property type="entry name" value="DNA2/NAM7 HELICASE FAMILY"/>
    <property type="match status" value="1"/>
</dbReference>
<protein>
    <submittedName>
        <fullName evidence="8">Uncharacterized protein</fullName>
    </submittedName>
</protein>
<keyword evidence="5" id="KW-0175">Coiled coil</keyword>
<dbReference type="InterPro" id="IPR041677">
    <property type="entry name" value="DNA2/NAM7_AAA_11"/>
</dbReference>
<dbReference type="CDD" id="cd18042">
    <property type="entry name" value="DEXXQc_SETX"/>
    <property type="match status" value="1"/>
</dbReference>
<evidence type="ECO:0000256" key="5">
    <source>
        <dbReference type="SAM" id="Coils"/>
    </source>
</evidence>
<dbReference type="Proteomes" id="UP000692954">
    <property type="component" value="Unassembled WGS sequence"/>
</dbReference>
<dbReference type="Pfam" id="PF13086">
    <property type="entry name" value="AAA_11"/>
    <property type="match status" value="1"/>
</dbReference>
<keyword evidence="1" id="KW-0547">Nucleotide-binding</keyword>
<dbReference type="InterPro" id="IPR047187">
    <property type="entry name" value="SF1_C_Upf1"/>
</dbReference>
<dbReference type="FunFam" id="3.40.50.300:FF:003984">
    <property type="entry name" value="tRNA-splicing endonuclease positive effector, putative"/>
    <property type="match status" value="1"/>
</dbReference>
<dbReference type="GO" id="GO:0004386">
    <property type="term" value="F:helicase activity"/>
    <property type="evidence" value="ECO:0007669"/>
    <property type="project" value="UniProtKB-KW"/>
</dbReference>
<gene>
    <name evidence="8" type="ORF">PSON_ATCC_30995.1.T0180278</name>
</gene>
<feature type="coiled-coil region" evidence="5">
    <location>
        <begin position="268"/>
        <end position="295"/>
    </location>
</feature>
<feature type="domain" description="DNA2/NAM7 helicase-like C-terminal" evidence="7">
    <location>
        <begin position="1138"/>
        <end position="1328"/>
    </location>
</feature>